<evidence type="ECO:0000313" key="4">
    <source>
        <dbReference type="Proteomes" id="UP000469346"/>
    </source>
</evidence>
<accession>A0A6N9TTD2</accession>
<proteinExistence type="predicted"/>
<keyword evidence="1" id="KW-0560">Oxidoreductase</keyword>
<dbReference type="PANTHER" id="PTHR43854:SF1">
    <property type="entry name" value="INDOLEPYRUVATE OXIDOREDUCTASE SUBUNIT IORB"/>
    <property type="match status" value="1"/>
</dbReference>
<dbReference type="GO" id="GO:0016903">
    <property type="term" value="F:oxidoreductase activity, acting on the aldehyde or oxo group of donors"/>
    <property type="evidence" value="ECO:0007669"/>
    <property type="project" value="InterPro"/>
</dbReference>
<dbReference type="RefSeq" id="WP_163299118.1">
    <property type="nucleotide sequence ID" value="NZ_JAAGRR010000107.1"/>
</dbReference>
<dbReference type="PANTHER" id="PTHR43854">
    <property type="entry name" value="INDOLEPYRUVATE OXIDOREDUCTASE SUBUNIT IORB"/>
    <property type="match status" value="1"/>
</dbReference>
<gene>
    <name evidence="3" type="ORF">G3N55_09090</name>
</gene>
<dbReference type="SUPFAM" id="SSF53323">
    <property type="entry name" value="Pyruvate-ferredoxin oxidoreductase, PFOR, domain III"/>
    <property type="match status" value="1"/>
</dbReference>
<keyword evidence="3" id="KW-0670">Pyruvate</keyword>
<dbReference type="AlphaFoldDB" id="A0A6N9TTD2"/>
<dbReference type="Gene3D" id="3.40.920.10">
    <property type="entry name" value="Pyruvate-ferredoxin oxidoreductase, PFOR, domain III"/>
    <property type="match status" value="1"/>
</dbReference>
<evidence type="ECO:0000313" key="3">
    <source>
        <dbReference type="EMBL" id="NDY42994.1"/>
    </source>
</evidence>
<evidence type="ECO:0000259" key="2">
    <source>
        <dbReference type="Pfam" id="PF01558"/>
    </source>
</evidence>
<dbReference type="InterPro" id="IPR019752">
    <property type="entry name" value="Pyrv/ketoisovalerate_OxRed_cat"/>
</dbReference>
<dbReference type="InterPro" id="IPR002869">
    <property type="entry name" value="Pyrv_flavodox_OxRed_cen"/>
</dbReference>
<dbReference type="Pfam" id="PF01558">
    <property type="entry name" value="POR"/>
    <property type="match status" value="1"/>
</dbReference>
<name>A0A6N9TTD2_DISTH</name>
<dbReference type="InterPro" id="IPR052198">
    <property type="entry name" value="IorB_Oxidoreductase"/>
</dbReference>
<dbReference type="EMBL" id="JAAGRR010000107">
    <property type="protein sequence ID" value="NDY42994.1"/>
    <property type="molecule type" value="Genomic_DNA"/>
</dbReference>
<evidence type="ECO:0000256" key="1">
    <source>
        <dbReference type="ARBA" id="ARBA00023002"/>
    </source>
</evidence>
<dbReference type="Proteomes" id="UP000469346">
    <property type="component" value="Unassembled WGS sequence"/>
</dbReference>
<keyword evidence="4" id="KW-1185">Reference proteome</keyword>
<feature type="domain" description="Pyruvate/ketoisovalerate oxidoreductase catalytic" evidence="2">
    <location>
        <begin position="12"/>
        <end position="191"/>
    </location>
</feature>
<sequence>MKRLRVLFRGVGGQGTLLASRLLGEAAMEQDIPVRMSEVHGMAQRGGVVESAVLLGGLESPLVAEGQADVLVSFEPLETLRALPKCSRRTTIVTNTRPILPYTVKSGQAAYPDVEACLDFLRRNYRACHAYDAEAEAEAIGSPKVVNVLLLGTLLGTGLVPLEPGHLRETIRALVKPRFVELNLAALDRGLALADGREAPA</sequence>
<reference evidence="3 4" key="1">
    <citation type="submission" date="2020-02" db="EMBL/GenBank/DDBJ databases">
        <title>Comparative genomics of sulfur disproportionating microorganisms.</title>
        <authorList>
            <person name="Ward L.M."/>
            <person name="Bertran E."/>
            <person name="Johnston D.T."/>
        </authorList>
    </citation>
    <scope>NUCLEOTIDE SEQUENCE [LARGE SCALE GENOMIC DNA]</scope>
    <source>
        <strain evidence="3 4">DSM 100025</strain>
    </source>
</reference>
<organism evidence="3 4">
    <name type="scientific">Dissulfurirhabdus thermomarina</name>
    <dbReference type="NCBI Taxonomy" id="1765737"/>
    <lineage>
        <taxon>Bacteria</taxon>
        <taxon>Deltaproteobacteria</taxon>
        <taxon>Dissulfurirhabdaceae</taxon>
        <taxon>Dissulfurirhabdus</taxon>
    </lineage>
</organism>
<comment type="caution">
    <text evidence="3">The sequence shown here is derived from an EMBL/GenBank/DDBJ whole genome shotgun (WGS) entry which is preliminary data.</text>
</comment>
<protein>
    <submittedName>
        <fullName evidence="3">Indolepyruvate oxidoreductase subunit beta</fullName>
    </submittedName>
</protein>